<proteinExistence type="predicted"/>
<accession>A0A6A6NUH1</accession>
<keyword evidence="1" id="KW-0732">Signal</keyword>
<dbReference type="AlphaFoldDB" id="A0A6A6NUH1"/>
<keyword evidence="3" id="KW-1185">Reference proteome</keyword>
<feature type="signal peptide" evidence="1">
    <location>
        <begin position="1"/>
        <end position="26"/>
    </location>
</feature>
<evidence type="ECO:0000256" key="1">
    <source>
        <dbReference type="SAM" id="SignalP"/>
    </source>
</evidence>
<evidence type="ECO:0000313" key="3">
    <source>
        <dbReference type="Proteomes" id="UP000799766"/>
    </source>
</evidence>
<gene>
    <name evidence="2" type="ORF">BDY21DRAFT_351125</name>
</gene>
<sequence>MRRGARFRLASSFSFFFFSFFAGRKGGHIARLTSRQGRRGPRQKRNSKKTWSPLRAACSPFNTRKIYQKYQNLKARPRDSSLGRAYDTLALVGCEHSTHWTCAAGPSVPHVHSTVRPKVSDHTGKEGIQVKFATGTRCLCRVPDPIPSTSSRLYSVRTACMC</sequence>
<reference evidence="2" key="1">
    <citation type="journal article" date="2020" name="Stud. Mycol.">
        <title>101 Dothideomycetes genomes: a test case for predicting lifestyles and emergence of pathogens.</title>
        <authorList>
            <person name="Haridas S."/>
            <person name="Albert R."/>
            <person name="Binder M."/>
            <person name="Bloem J."/>
            <person name="Labutti K."/>
            <person name="Salamov A."/>
            <person name="Andreopoulos B."/>
            <person name="Baker S."/>
            <person name="Barry K."/>
            <person name="Bills G."/>
            <person name="Bluhm B."/>
            <person name="Cannon C."/>
            <person name="Castanera R."/>
            <person name="Culley D."/>
            <person name="Daum C."/>
            <person name="Ezra D."/>
            <person name="Gonzalez J."/>
            <person name="Henrissat B."/>
            <person name="Kuo A."/>
            <person name="Liang C."/>
            <person name="Lipzen A."/>
            <person name="Lutzoni F."/>
            <person name="Magnuson J."/>
            <person name="Mondo S."/>
            <person name="Nolan M."/>
            <person name="Ohm R."/>
            <person name="Pangilinan J."/>
            <person name="Park H.-J."/>
            <person name="Ramirez L."/>
            <person name="Alfaro M."/>
            <person name="Sun H."/>
            <person name="Tritt A."/>
            <person name="Yoshinaga Y."/>
            <person name="Zwiers L.-H."/>
            <person name="Turgeon B."/>
            <person name="Goodwin S."/>
            <person name="Spatafora J."/>
            <person name="Crous P."/>
            <person name="Grigoriev I."/>
        </authorList>
    </citation>
    <scope>NUCLEOTIDE SEQUENCE</scope>
    <source>
        <strain evidence="2">ATCC 16933</strain>
    </source>
</reference>
<organism evidence="2 3">
    <name type="scientific">Lineolata rhizophorae</name>
    <dbReference type="NCBI Taxonomy" id="578093"/>
    <lineage>
        <taxon>Eukaryota</taxon>
        <taxon>Fungi</taxon>
        <taxon>Dikarya</taxon>
        <taxon>Ascomycota</taxon>
        <taxon>Pezizomycotina</taxon>
        <taxon>Dothideomycetes</taxon>
        <taxon>Dothideomycetes incertae sedis</taxon>
        <taxon>Lineolatales</taxon>
        <taxon>Lineolataceae</taxon>
        <taxon>Lineolata</taxon>
    </lineage>
</organism>
<evidence type="ECO:0008006" key="4">
    <source>
        <dbReference type="Google" id="ProtNLM"/>
    </source>
</evidence>
<dbReference type="EMBL" id="MU001688">
    <property type="protein sequence ID" value="KAF2455082.1"/>
    <property type="molecule type" value="Genomic_DNA"/>
</dbReference>
<feature type="chain" id="PRO_5025425262" description="Secreted protein" evidence="1">
    <location>
        <begin position="27"/>
        <end position="162"/>
    </location>
</feature>
<dbReference type="Proteomes" id="UP000799766">
    <property type="component" value="Unassembled WGS sequence"/>
</dbReference>
<protein>
    <recommendedName>
        <fullName evidence="4">Secreted protein</fullName>
    </recommendedName>
</protein>
<evidence type="ECO:0000313" key="2">
    <source>
        <dbReference type="EMBL" id="KAF2455082.1"/>
    </source>
</evidence>
<name>A0A6A6NUH1_9PEZI</name>